<dbReference type="PANTHER" id="PTHR43547">
    <property type="entry name" value="TWO-COMPONENT HISTIDINE KINASE"/>
    <property type="match status" value="1"/>
</dbReference>
<dbReference type="Pfam" id="PF00512">
    <property type="entry name" value="HisKA"/>
    <property type="match status" value="1"/>
</dbReference>
<dbReference type="GeneID" id="95989691"/>
<dbReference type="InterPro" id="IPR035965">
    <property type="entry name" value="PAS-like_dom_sf"/>
</dbReference>
<dbReference type="Gene3D" id="3.40.50.2300">
    <property type="match status" value="2"/>
</dbReference>
<evidence type="ECO:0000256" key="3">
    <source>
        <dbReference type="SAM" id="MobiDB-lite"/>
    </source>
</evidence>
<evidence type="ECO:0000313" key="7">
    <source>
        <dbReference type="Proteomes" id="UP001565368"/>
    </source>
</evidence>
<comment type="caution">
    <text evidence="6">The sequence shown here is derived from an EMBL/GenBank/DDBJ whole genome shotgun (WGS) entry which is preliminary data.</text>
</comment>
<dbReference type="PRINTS" id="PR00344">
    <property type="entry name" value="BCTRLSENSOR"/>
</dbReference>
<dbReference type="InterPro" id="IPR001789">
    <property type="entry name" value="Sig_transdc_resp-reg_receiver"/>
</dbReference>
<dbReference type="Gene3D" id="3.30.450.20">
    <property type="entry name" value="PAS domain"/>
    <property type="match status" value="2"/>
</dbReference>
<feature type="domain" description="Response regulatory" evidence="5">
    <location>
        <begin position="636"/>
        <end position="753"/>
    </location>
</feature>
<dbReference type="InterPro" id="IPR005467">
    <property type="entry name" value="His_kinase_dom"/>
</dbReference>
<evidence type="ECO:0000313" key="6">
    <source>
        <dbReference type="EMBL" id="KAL1405025.1"/>
    </source>
</evidence>
<dbReference type="InterPro" id="IPR003594">
    <property type="entry name" value="HATPase_dom"/>
</dbReference>
<dbReference type="CDD" id="cd00156">
    <property type="entry name" value="REC"/>
    <property type="match status" value="1"/>
</dbReference>
<dbReference type="InterPro" id="IPR011006">
    <property type="entry name" value="CheY-like_superfamily"/>
</dbReference>
<dbReference type="SMART" id="SM00388">
    <property type="entry name" value="HisKA"/>
    <property type="match status" value="2"/>
</dbReference>
<sequence>MFGKPASEVWGMLWEGGLKALARKCMLGDSVYHHNDLLLYAKNERGNFIERYHTWSYVPIRDGDKIVGLYNMSLDTTAHVLFDRRFDTARELVDELAFAHSKTRFFEAITDALDANPIDAPFAICYSVDALGGTPAPQLNAVDLTLQSTVGVPAGHSGAPARLHVPLPNRDATVLAHSRLSLSPGLNNADTPMLRQDGPDGFQTSHERGAWPIAQALTTRQCVLVDDCSELVKGMPIRQWDTLPDQAVVIPVISDSASGIPQAVVILGLNFHSSFDDHYARWINTIRGYLVSSLSSINTFESEVTHRLERERLARAQNAWFRGAAHEFRTPLTLIMGPLDDVMLTDLRPSQRHTLGLAQRNVQRLQRLVTMLLDFTRIETGRLTARFVPGDLGLFIINIANLFRPAIERLKLEFTLDVQPRDERVDYDPVLLEMAVSGLLSNALKYTQNGTVAVTVTFSDDSASIAVSDTGQGIASPEMEKVTELYHRSSAAVQSGVSGTGIGLALAKEILRLHNGELQIESTTSDESHGSTFTVIIPLHQGRGITATDEEISAIPFGAYGRQAAKEALMSARESDAYPFDGDGDTPTSVMSNVTSPMSLDVASNRGSSSSDGIRSASGSGSGMLTEALMFEPNDRVLVVDDNRELRDYIKSIFTPFCTVLEAANGKDALEIMRIFKPHVVISDLLMPGMSGTELLNTVRSDDDPALRYTPMVLLSAIIDDETRLETLVAGAEDYITKPFKRGELIVRVHLHMQMGKKRAKLEALFAEREKEIAVLSDYCPSGIIRISPAGQLTYANAAFRKSAGMGPATNELSDSLWSLGRNYCDPDTAARLECVFNRMLSSDETTTTVQWKWLTGRTMSAVFIRLDDERSGIVGCITDITYQEERLLEAERLRVLAEESKHQQELLVDFTSHEIRTPVSAILQCSSVVKENLTVLMQELQEAVTSQRGYLPTKKLLVDMEEDLQALESIYQCGLVQERIAGDVLSLARIQLDMLTMHDVPMDIREEGTKALSVFASEARMKNADIDIVFGPTLDALGVPAINTDPVRLGQVIGNLVANALRFISFVDERRITVAFDVAFSPPLQGAAIPSTLANPPKMAPPEPHTPVYLFVSVRDTGPGMPAEEKDALFQRFHQGNKMIHTRYGGSGLGLFICKKVTELLGGRIDVVSEVGKGSEFRFFIRATTAAASDARAQSAAWTAILPPAPMAGPLHILVVEDNIMNQTILKRQIVKSGLTCDTANNGQEALDLLGITDGSGDALGLTTAAGNSSPSLSPRGGCKTLEPSTKPYDVVLMDLEMPIMDGLTAVRHIRVAQAGRAVEERQLVIALTGNARQGQIDLALEAGMDDVVIKPYRLPALLETIQSAVATRRSGLEITPKSRPRTSSSLSPKRSPKRPPLVARPRP</sequence>
<dbReference type="Gene3D" id="1.10.287.130">
    <property type="match status" value="2"/>
</dbReference>
<feature type="domain" description="Histidine kinase" evidence="4">
    <location>
        <begin position="323"/>
        <end position="541"/>
    </location>
</feature>
<dbReference type="SMART" id="SM00448">
    <property type="entry name" value="REC"/>
    <property type="match status" value="2"/>
</dbReference>
<feature type="compositionally biased region" description="Low complexity" evidence="3">
    <location>
        <begin position="1377"/>
        <end position="1391"/>
    </location>
</feature>
<protein>
    <recommendedName>
        <fullName evidence="8">Histidine kinase</fullName>
    </recommendedName>
</protein>
<name>A0ABR3PRE0_9TREE</name>
<evidence type="ECO:0008006" key="8">
    <source>
        <dbReference type="Google" id="ProtNLM"/>
    </source>
</evidence>
<dbReference type="Pfam" id="PF02518">
    <property type="entry name" value="HATPase_c"/>
    <property type="match status" value="2"/>
</dbReference>
<dbReference type="SUPFAM" id="SSF52172">
    <property type="entry name" value="CheY-like"/>
    <property type="match status" value="2"/>
</dbReference>
<reference evidence="6 7" key="1">
    <citation type="submission" date="2023-08" db="EMBL/GenBank/DDBJ databases">
        <title>Annotated Genome Sequence of Vanrija albida AlHP1.</title>
        <authorList>
            <person name="Herzog R."/>
        </authorList>
    </citation>
    <scope>NUCLEOTIDE SEQUENCE [LARGE SCALE GENOMIC DNA]</scope>
    <source>
        <strain evidence="6 7">AlHP1</strain>
    </source>
</reference>
<feature type="domain" description="Response regulatory" evidence="5">
    <location>
        <begin position="1213"/>
        <end position="1367"/>
    </location>
</feature>
<feature type="region of interest" description="Disordered" evidence="3">
    <location>
        <begin position="1371"/>
        <end position="1405"/>
    </location>
</feature>
<dbReference type="PROSITE" id="PS50110">
    <property type="entry name" value="RESPONSE_REGULATORY"/>
    <property type="match status" value="2"/>
</dbReference>
<dbReference type="Pfam" id="PF00072">
    <property type="entry name" value="Response_reg"/>
    <property type="match status" value="2"/>
</dbReference>
<dbReference type="Proteomes" id="UP001565368">
    <property type="component" value="Unassembled WGS sequence"/>
</dbReference>
<dbReference type="PANTHER" id="PTHR43547:SF2">
    <property type="entry name" value="HYBRID SIGNAL TRANSDUCTION HISTIDINE KINASE C"/>
    <property type="match status" value="1"/>
</dbReference>
<dbReference type="SUPFAM" id="SSF47384">
    <property type="entry name" value="Homodimeric domain of signal transducing histidine kinase"/>
    <property type="match status" value="2"/>
</dbReference>
<keyword evidence="1 2" id="KW-0597">Phosphoprotein</keyword>
<accession>A0ABR3PRE0</accession>
<gene>
    <name evidence="6" type="ORF">Q8F55_008648</name>
</gene>
<dbReference type="InterPro" id="IPR003661">
    <property type="entry name" value="HisK_dim/P_dom"/>
</dbReference>
<dbReference type="InterPro" id="IPR036097">
    <property type="entry name" value="HisK_dim/P_sf"/>
</dbReference>
<dbReference type="PROSITE" id="PS50109">
    <property type="entry name" value="HIS_KIN"/>
    <property type="match status" value="2"/>
</dbReference>
<dbReference type="SMART" id="SM00387">
    <property type="entry name" value="HATPase_c"/>
    <property type="match status" value="2"/>
</dbReference>
<evidence type="ECO:0000259" key="5">
    <source>
        <dbReference type="PROSITE" id="PS50110"/>
    </source>
</evidence>
<keyword evidence="7" id="KW-1185">Reference proteome</keyword>
<dbReference type="CDD" id="cd00082">
    <property type="entry name" value="HisKA"/>
    <property type="match status" value="2"/>
</dbReference>
<evidence type="ECO:0000259" key="4">
    <source>
        <dbReference type="PROSITE" id="PS50109"/>
    </source>
</evidence>
<dbReference type="SUPFAM" id="SSF55874">
    <property type="entry name" value="ATPase domain of HSP90 chaperone/DNA topoisomerase II/histidine kinase"/>
    <property type="match status" value="2"/>
</dbReference>
<dbReference type="CDD" id="cd17546">
    <property type="entry name" value="REC_hyHK_CKI1_RcsC-like"/>
    <property type="match status" value="1"/>
</dbReference>
<evidence type="ECO:0000256" key="2">
    <source>
        <dbReference type="PROSITE-ProRule" id="PRU00169"/>
    </source>
</evidence>
<dbReference type="Gene3D" id="3.30.565.10">
    <property type="entry name" value="Histidine kinase-like ATPase, C-terminal domain"/>
    <property type="match status" value="2"/>
</dbReference>
<feature type="modified residue" description="4-aspartylphosphate" evidence="2">
    <location>
        <position position="1296"/>
    </location>
</feature>
<dbReference type="InterPro" id="IPR004358">
    <property type="entry name" value="Sig_transdc_His_kin-like_C"/>
</dbReference>
<dbReference type="EMBL" id="JBBXJM010000007">
    <property type="protein sequence ID" value="KAL1405025.1"/>
    <property type="molecule type" value="Genomic_DNA"/>
</dbReference>
<organism evidence="6 7">
    <name type="scientific">Vanrija albida</name>
    <dbReference type="NCBI Taxonomy" id="181172"/>
    <lineage>
        <taxon>Eukaryota</taxon>
        <taxon>Fungi</taxon>
        <taxon>Dikarya</taxon>
        <taxon>Basidiomycota</taxon>
        <taxon>Agaricomycotina</taxon>
        <taxon>Tremellomycetes</taxon>
        <taxon>Trichosporonales</taxon>
        <taxon>Trichosporonaceae</taxon>
        <taxon>Vanrija</taxon>
    </lineage>
</organism>
<dbReference type="RefSeq" id="XP_069204969.1">
    <property type="nucleotide sequence ID" value="XM_069357032.1"/>
</dbReference>
<feature type="domain" description="Histidine kinase" evidence="4">
    <location>
        <begin position="911"/>
        <end position="1186"/>
    </location>
</feature>
<evidence type="ECO:0000256" key="1">
    <source>
        <dbReference type="ARBA" id="ARBA00022553"/>
    </source>
</evidence>
<proteinExistence type="predicted"/>
<dbReference type="InterPro" id="IPR036890">
    <property type="entry name" value="HATPase_C_sf"/>
</dbReference>
<feature type="modified residue" description="4-aspartylphosphate" evidence="2">
    <location>
        <position position="684"/>
    </location>
</feature>
<dbReference type="SUPFAM" id="SSF55785">
    <property type="entry name" value="PYP-like sensor domain (PAS domain)"/>
    <property type="match status" value="1"/>
</dbReference>